<protein>
    <submittedName>
        <fullName evidence="2">Uncharacterized protein</fullName>
    </submittedName>
</protein>
<evidence type="ECO:0000256" key="1">
    <source>
        <dbReference type="SAM" id="MobiDB-lite"/>
    </source>
</evidence>
<gene>
    <name evidence="2" type="ORF">PQR66_25960</name>
</gene>
<reference evidence="2 3" key="1">
    <citation type="journal article" date="2024" name="Chem. Sci.">
        <title>Discovery of megapolipeptins by genome mining of a Burkholderiales bacteria collection.</title>
        <authorList>
            <person name="Paulo B.S."/>
            <person name="Recchia M.J.J."/>
            <person name="Lee S."/>
            <person name="Fergusson C.H."/>
            <person name="Romanowski S.B."/>
            <person name="Hernandez A."/>
            <person name="Krull N."/>
            <person name="Liu D.Y."/>
            <person name="Cavanagh H."/>
            <person name="Bos A."/>
            <person name="Gray C.A."/>
            <person name="Murphy B.T."/>
            <person name="Linington R.G."/>
            <person name="Eustaquio A.S."/>
        </authorList>
    </citation>
    <scope>NUCLEOTIDE SEQUENCE [LARGE SCALE GENOMIC DNA]</scope>
    <source>
        <strain evidence="2 3">RL16-012-BIC-B</strain>
    </source>
</reference>
<dbReference type="EMBL" id="JAQQFN010000022">
    <property type="protein sequence ID" value="MFL9886513.1"/>
    <property type="molecule type" value="Genomic_DNA"/>
</dbReference>
<dbReference type="RefSeq" id="WP_246216371.1">
    <property type="nucleotide sequence ID" value="NZ_JAQQFH010000014.1"/>
</dbReference>
<accession>A0ABW8ZVY6</accession>
<feature type="compositionally biased region" description="Basic and acidic residues" evidence="1">
    <location>
        <begin position="38"/>
        <end position="51"/>
    </location>
</feature>
<comment type="caution">
    <text evidence="2">The sequence shown here is derived from an EMBL/GenBank/DDBJ whole genome shotgun (WGS) entry which is preliminary data.</text>
</comment>
<name>A0ABW8ZVY6_9BURK</name>
<evidence type="ECO:0000313" key="2">
    <source>
        <dbReference type="EMBL" id="MFL9886513.1"/>
    </source>
</evidence>
<proteinExistence type="predicted"/>
<dbReference type="Proteomes" id="UP001629249">
    <property type="component" value="Unassembled WGS sequence"/>
</dbReference>
<keyword evidence="3" id="KW-1185">Reference proteome</keyword>
<sequence>MYVAVCGNSSPGRRYGIRLAGDGFLDDDDGEDGLDDSPEPHAAKVPIKEIPNKPVELLMKPRRVTNMRSAGD</sequence>
<feature type="region of interest" description="Disordered" evidence="1">
    <location>
        <begin position="26"/>
        <end position="55"/>
    </location>
</feature>
<evidence type="ECO:0000313" key="3">
    <source>
        <dbReference type="Proteomes" id="UP001629249"/>
    </source>
</evidence>
<organism evidence="2 3">
    <name type="scientific">Paraburkholderia agricolaris</name>
    <dbReference type="NCBI Taxonomy" id="2152888"/>
    <lineage>
        <taxon>Bacteria</taxon>
        <taxon>Pseudomonadati</taxon>
        <taxon>Pseudomonadota</taxon>
        <taxon>Betaproteobacteria</taxon>
        <taxon>Burkholderiales</taxon>
        <taxon>Burkholderiaceae</taxon>
        <taxon>Paraburkholderia</taxon>
    </lineage>
</organism>
<feature type="compositionally biased region" description="Acidic residues" evidence="1">
    <location>
        <begin position="26"/>
        <end position="37"/>
    </location>
</feature>